<feature type="transmembrane region" description="Helical" evidence="1">
    <location>
        <begin position="20"/>
        <end position="42"/>
    </location>
</feature>
<dbReference type="GO" id="GO:0016810">
    <property type="term" value="F:hydrolase activity, acting on carbon-nitrogen (but not peptide) bonds"/>
    <property type="evidence" value="ECO:0007669"/>
    <property type="project" value="InterPro"/>
</dbReference>
<accession>A0A8H5G713</accession>
<dbReference type="Pfam" id="PF07969">
    <property type="entry name" value="Amidohydro_3"/>
    <property type="match status" value="1"/>
</dbReference>
<evidence type="ECO:0000313" key="4">
    <source>
        <dbReference type="Proteomes" id="UP000559027"/>
    </source>
</evidence>
<keyword evidence="1" id="KW-1133">Transmembrane helix</keyword>
<comment type="caution">
    <text evidence="3">The sequence shown here is derived from an EMBL/GenBank/DDBJ whole genome shotgun (WGS) entry which is preliminary data.</text>
</comment>
<dbReference type="PANTHER" id="PTHR22642">
    <property type="entry name" value="IMIDAZOLONEPROPIONASE"/>
    <property type="match status" value="1"/>
</dbReference>
<keyword evidence="1" id="KW-0472">Membrane</keyword>
<dbReference type="CDD" id="cd01300">
    <property type="entry name" value="YtcJ_like"/>
    <property type="match status" value="1"/>
</dbReference>
<dbReference type="InterPro" id="IPR032466">
    <property type="entry name" value="Metal_Hydrolase"/>
</dbReference>
<evidence type="ECO:0000313" key="3">
    <source>
        <dbReference type="EMBL" id="KAF5359593.1"/>
    </source>
</evidence>
<keyword evidence="1" id="KW-0812">Transmembrane</keyword>
<protein>
    <recommendedName>
        <fullName evidence="2">Amidohydrolase 3 domain-containing protein</fullName>
    </recommendedName>
</protein>
<dbReference type="Gene3D" id="3.20.20.140">
    <property type="entry name" value="Metal-dependent hydrolases"/>
    <property type="match status" value="1"/>
</dbReference>
<name>A0A8H5G713_9AGAR</name>
<keyword evidence="4" id="KW-1185">Reference proteome</keyword>
<dbReference type="InterPro" id="IPR033932">
    <property type="entry name" value="YtcJ-like"/>
</dbReference>
<evidence type="ECO:0000259" key="2">
    <source>
        <dbReference type="Pfam" id="PF07969"/>
    </source>
</evidence>
<dbReference type="OrthoDB" id="3501663at2759"/>
<organism evidence="3 4">
    <name type="scientific">Leucocoprinus leucothites</name>
    <dbReference type="NCBI Taxonomy" id="201217"/>
    <lineage>
        <taxon>Eukaryota</taxon>
        <taxon>Fungi</taxon>
        <taxon>Dikarya</taxon>
        <taxon>Basidiomycota</taxon>
        <taxon>Agaricomycotina</taxon>
        <taxon>Agaricomycetes</taxon>
        <taxon>Agaricomycetidae</taxon>
        <taxon>Agaricales</taxon>
        <taxon>Agaricineae</taxon>
        <taxon>Agaricaceae</taxon>
        <taxon>Leucocoprinus</taxon>
    </lineage>
</organism>
<dbReference type="InterPro" id="IPR011059">
    <property type="entry name" value="Metal-dep_hydrolase_composite"/>
</dbReference>
<dbReference type="SUPFAM" id="SSF51556">
    <property type="entry name" value="Metallo-dependent hydrolases"/>
    <property type="match status" value="1"/>
</dbReference>
<feature type="domain" description="Amidohydrolase 3" evidence="2">
    <location>
        <begin position="113"/>
        <end position="608"/>
    </location>
</feature>
<dbReference type="Proteomes" id="UP000559027">
    <property type="component" value="Unassembled WGS sequence"/>
</dbReference>
<dbReference type="Gene3D" id="3.10.310.70">
    <property type="match status" value="1"/>
</dbReference>
<dbReference type="Gene3D" id="2.30.40.10">
    <property type="entry name" value="Urease, subunit C, domain 1"/>
    <property type="match status" value="1"/>
</dbReference>
<dbReference type="PANTHER" id="PTHR22642:SF2">
    <property type="entry name" value="PROTEIN LONG AFTER FAR-RED 3"/>
    <property type="match status" value="1"/>
</dbReference>
<reference evidence="3 4" key="1">
    <citation type="journal article" date="2020" name="ISME J.">
        <title>Uncovering the hidden diversity of litter-decomposition mechanisms in mushroom-forming fungi.</title>
        <authorList>
            <person name="Floudas D."/>
            <person name="Bentzer J."/>
            <person name="Ahren D."/>
            <person name="Johansson T."/>
            <person name="Persson P."/>
            <person name="Tunlid A."/>
        </authorList>
    </citation>
    <scope>NUCLEOTIDE SEQUENCE [LARGE SCALE GENOMIC DNA]</scope>
    <source>
        <strain evidence="3 4">CBS 146.42</strain>
    </source>
</reference>
<dbReference type="InterPro" id="IPR013108">
    <property type="entry name" value="Amidohydro_3"/>
</dbReference>
<evidence type="ECO:0000256" key="1">
    <source>
        <dbReference type="SAM" id="Phobius"/>
    </source>
</evidence>
<sequence>MDSTKPSTSNVPITTRNRRVPGLVFLTSAVVALGFRTLFPLLTEYTLCTRQDQIYTVNEAQPQAHCITVQNDRISRVGSYDEVALVSIRLPFLGRSFEFQRPSVSYVDAADIIVPGLADAHAHIIENGWMMQLPLAGSASVQEVIERIKQYLKSHPDVLNDPSRWIEGMGWDQTKWENKQFPTAEDLDQDPLLRGRLISLSRVDGHARWVSPRVLDLMGTLPADDEVIGGQIIRDAHGIFVDNAMDLIPTPPWSHQQMEEFFSATANAALQFGLTSIHDADTRLPMVEFFKRKAEEGAIPLRLYLMGGVPLPHNGSVSDIARYISDEWRHGIPRFINYGKQARLTLRSVKLFADGALGSWGAALLAPYSDNPTIQGTLLQPSGVLRAAVRRYFRDDMQVNIHCIGDKANRLALDIFEDLIEEKAVNVSAWRPRIEHAQIIDEHDLGRLGKLGVTASVQPTHATSDMWYAERRLGPKRMKGAYAYASLLRLSDHSALPLGSDFPVEGVNPLLGFHAAVKRLAVDGTSPHGPSGWYPDERLTRKQALKGMTLDAAYASFQEQEIGSLEVGKKADFVVFDRDFVGCLDGEVCDGSEILQAKVKAVIIDGKVAWGELPQLEARKVVYGLIEKLRTYARGLALV</sequence>
<dbReference type="SUPFAM" id="SSF51338">
    <property type="entry name" value="Composite domain of metallo-dependent hydrolases"/>
    <property type="match status" value="1"/>
</dbReference>
<dbReference type="EMBL" id="JAACJO010000004">
    <property type="protein sequence ID" value="KAF5359593.1"/>
    <property type="molecule type" value="Genomic_DNA"/>
</dbReference>
<gene>
    <name evidence="3" type="ORF">D9756_003425</name>
</gene>
<dbReference type="AlphaFoldDB" id="A0A8H5G713"/>
<proteinExistence type="predicted"/>